<gene>
    <name evidence="10" type="ORF">B8A44_00905</name>
</gene>
<dbReference type="AlphaFoldDB" id="A0A328KMC5"/>
<comment type="subcellular location">
    <subcellularLocation>
        <location evidence="1 9">Cell membrane</location>
        <topology evidence="1 9">Multi-pass membrane protein</topology>
    </subcellularLocation>
</comment>
<evidence type="ECO:0000256" key="3">
    <source>
        <dbReference type="ARBA" id="ARBA00022448"/>
    </source>
</evidence>
<organism evidence="10 11">
    <name type="scientific">Dolosigranulum pigrum</name>
    <dbReference type="NCBI Taxonomy" id="29394"/>
    <lineage>
        <taxon>Bacteria</taxon>
        <taxon>Bacillati</taxon>
        <taxon>Bacillota</taxon>
        <taxon>Bacilli</taxon>
        <taxon>Lactobacillales</taxon>
        <taxon>Carnobacteriaceae</taxon>
        <taxon>Dolosigranulum</taxon>
    </lineage>
</organism>
<dbReference type="NCBIfam" id="TIGR00796">
    <property type="entry name" value="livcs"/>
    <property type="match status" value="1"/>
</dbReference>
<dbReference type="RefSeq" id="WP_112789734.1">
    <property type="nucleotide sequence ID" value="NZ_NAQV01000003.1"/>
</dbReference>
<evidence type="ECO:0000256" key="8">
    <source>
        <dbReference type="ARBA" id="ARBA00023136"/>
    </source>
</evidence>
<keyword evidence="5 9" id="KW-0812">Transmembrane</keyword>
<feature type="transmembrane region" description="Helical" evidence="9">
    <location>
        <begin position="94"/>
        <end position="113"/>
    </location>
</feature>
<dbReference type="InterPro" id="IPR004685">
    <property type="entry name" value="Brnchd-chn_aa_trnsp_Livcs"/>
</dbReference>
<dbReference type="PANTHER" id="PTHR30588:SF0">
    <property type="entry name" value="BRANCHED-CHAIN AMINO ACID PERMEASE BRNQ"/>
    <property type="match status" value="1"/>
</dbReference>
<keyword evidence="6 9" id="KW-0029">Amino-acid transport</keyword>
<dbReference type="GO" id="GO:0005304">
    <property type="term" value="F:L-valine transmembrane transporter activity"/>
    <property type="evidence" value="ECO:0007669"/>
    <property type="project" value="TreeGrafter"/>
</dbReference>
<feature type="transmembrane region" description="Helical" evidence="9">
    <location>
        <begin position="158"/>
        <end position="176"/>
    </location>
</feature>
<evidence type="ECO:0000256" key="4">
    <source>
        <dbReference type="ARBA" id="ARBA00022475"/>
    </source>
</evidence>
<accession>A0A328KMC5</accession>
<dbReference type="GO" id="GO:0005886">
    <property type="term" value="C:plasma membrane"/>
    <property type="evidence" value="ECO:0007669"/>
    <property type="project" value="UniProtKB-SubCell"/>
</dbReference>
<comment type="similarity">
    <text evidence="2 9">Belongs to the branched chain amino acid transporter family.</text>
</comment>
<dbReference type="PANTHER" id="PTHR30588">
    <property type="entry name" value="BRANCHED-CHAIN AMINO ACID TRANSPORT SYSTEM 2 CARRIER PROTEIN"/>
    <property type="match status" value="1"/>
</dbReference>
<keyword evidence="7 9" id="KW-1133">Transmembrane helix</keyword>
<evidence type="ECO:0000256" key="1">
    <source>
        <dbReference type="ARBA" id="ARBA00004651"/>
    </source>
</evidence>
<feature type="transmembrane region" description="Helical" evidence="9">
    <location>
        <begin position="206"/>
        <end position="225"/>
    </location>
</feature>
<evidence type="ECO:0000256" key="7">
    <source>
        <dbReference type="ARBA" id="ARBA00022989"/>
    </source>
</evidence>
<feature type="transmembrane region" description="Helical" evidence="9">
    <location>
        <begin position="277"/>
        <end position="299"/>
    </location>
</feature>
<evidence type="ECO:0000256" key="6">
    <source>
        <dbReference type="ARBA" id="ARBA00022970"/>
    </source>
</evidence>
<dbReference type="GO" id="GO:0015190">
    <property type="term" value="F:L-leucine transmembrane transporter activity"/>
    <property type="evidence" value="ECO:0007669"/>
    <property type="project" value="TreeGrafter"/>
</dbReference>
<feature type="transmembrane region" description="Helical" evidence="9">
    <location>
        <begin position="125"/>
        <end position="146"/>
    </location>
</feature>
<dbReference type="GO" id="GO:0015820">
    <property type="term" value="P:L-leucine transport"/>
    <property type="evidence" value="ECO:0007669"/>
    <property type="project" value="TreeGrafter"/>
</dbReference>
<feature type="transmembrane region" description="Helical" evidence="9">
    <location>
        <begin position="410"/>
        <end position="434"/>
    </location>
</feature>
<keyword evidence="3 9" id="KW-0813">Transport</keyword>
<keyword evidence="8 9" id="KW-0472">Membrane</keyword>
<evidence type="ECO:0000256" key="5">
    <source>
        <dbReference type="ARBA" id="ARBA00022692"/>
    </source>
</evidence>
<comment type="function">
    <text evidence="9">Component of the transport system for branched-chain amino acids.</text>
</comment>
<sequence>MVAGVIIRKGVMMKRQYRDSMTVGFALFAIFFGAGNLIFPPYLGFSAGRDWLSATGGFLLTDPFLAILTVVVTTKLGGRIDDIGRRVGVNFAKGLGVLTILLITSLVAVPRTAATVHEIAIAPNFPGISPVWTSIIFFSLTMYFVFNEGRVIDFIGNFLTPMLLITLAIFIIRVVFNPPGELSAPIVEGNQFIRGFMEGYQTMDALAAPLMAGIVVTDFVRRGYGHPEQSYHMVKKAGYIALALLIFVYSGLTYIGATMGSHFPASVTRVEILLGSFLQVFGGMGAVLIALIVTLACLTTSVGLTATCGDFFHSISNGRLSYKAIVLWSLVVSFLISLFTVDEIIIYAGPILEVIYPVMITLVLLSAVDRFIIYDMTYIGAVTGVLLMSIIEVASRLLGWTGFSQWLDHWIPLASIGLAWVVPAIILGIVFGLIGKYAAVGKRLADHNEVHTIYRA</sequence>
<feature type="transmembrane region" description="Helical" evidence="9">
    <location>
        <begin position="345"/>
        <end position="365"/>
    </location>
</feature>
<reference evidence="10 11" key="1">
    <citation type="submission" date="2017-03" db="EMBL/GenBank/DDBJ databases">
        <title>wgs assembly of Dolosigranulum pigrum KPL CDC strains.</title>
        <authorList>
            <person name="Brugger S.D."/>
            <person name="Pettigrew M."/>
            <person name="Kong Y."/>
            <person name="Lemon K.P."/>
        </authorList>
    </citation>
    <scope>NUCLEOTIDE SEQUENCE [LARGE SCALE GENOMIC DNA]</scope>
    <source>
        <strain evidence="10 11">KPL1931_CDC4294-98</strain>
    </source>
</reference>
<feature type="transmembrane region" description="Helical" evidence="9">
    <location>
        <begin position="21"/>
        <end position="39"/>
    </location>
</feature>
<evidence type="ECO:0000256" key="9">
    <source>
        <dbReference type="RuleBase" id="RU362122"/>
    </source>
</evidence>
<dbReference type="EMBL" id="NAQV01000003">
    <property type="protein sequence ID" value="RAN64953.1"/>
    <property type="molecule type" value="Genomic_DNA"/>
</dbReference>
<proteinExistence type="inferred from homology"/>
<evidence type="ECO:0000313" key="11">
    <source>
        <dbReference type="Proteomes" id="UP000249099"/>
    </source>
</evidence>
<feature type="transmembrane region" description="Helical" evidence="9">
    <location>
        <begin position="377"/>
        <end position="398"/>
    </location>
</feature>
<feature type="transmembrane region" description="Helical" evidence="9">
    <location>
        <begin position="320"/>
        <end position="339"/>
    </location>
</feature>
<evidence type="ECO:0000256" key="2">
    <source>
        <dbReference type="ARBA" id="ARBA00008540"/>
    </source>
</evidence>
<evidence type="ECO:0000313" key="10">
    <source>
        <dbReference type="EMBL" id="RAN64953.1"/>
    </source>
</evidence>
<feature type="transmembrane region" description="Helical" evidence="9">
    <location>
        <begin position="237"/>
        <end position="257"/>
    </location>
</feature>
<name>A0A328KMC5_9LACT</name>
<feature type="transmembrane region" description="Helical" evidence="9">
    <location>
        <begin position="51"/>
        <end position="73"/>
    </location>
</feature>
<dbReference type="Pfam" id="PF05525">
    <property type="entry name" value="Branch_AA_trans"/>
    <property type="match status" value="1"/>
</dbReference>
<dbReference type="GO" id="GO:0015818">
    <property type="term" value="P:isoleucine transport"/>
    <property type="evidence" value="ECO:0007669"/>
    <property type="project" value="TreeGrafter"/>
</dbReference>
<comment type="caution">
    <text evidence="10">The sequence shown here is derived from an EMBL/GenBank/DDBJ whole genome shotgun (WGS) entry which is preliminary data.</text>
</comment>
<keyword evidence="4" id="KW-1003">Cell membrane</keyword>
<dbReference type="Proteomes" id="UP000249099">
    <property type="component" value="Unassembled WGS sequence"/>
</dbReference>
<protein>
    <recommendedName>
        <fullName evidence="9">Branched-chain amino acid transport system carrier protein</fullName>
    </recommendedName>
</protein>
<dbReference type="GO" id="GO:0015188">
    <property type="term" value="F:L-isoleucine transmembrane transporter activity"/>
    <property type="evidence" value="ECO:0007669"/>
    <property type="project" value="TreeGrafter"/>
</dbReference>